<keyword evidence="5" id="KW-1185">Reference proteome</keyword>
<accession>A0A8H6ZGF7</accession>
<keyword evidence="2" id="KW-1133">Transmembrane helix</keyword>
<evidence type="ECO:0000313" key="5">
    <source>
        <dbReference type="Proteomes" id="UP000623467"/>
    </source>
</evidence>
<dbReference type="EMBL" id="JACAZH010000001">
    <property type="protein sequence ID" value="KAF7376942.1"/>
    <property type="molecule type" value="Genomic_DNA"/>
</dbReference>
<evidence type="ECO:0000256" key="3">
    <source>
        <dbReference type="SAM" id="SignalP"/>
    </source>
</evidence>
<protein>
    <submittedName>
        <fullName evidence="4">Uncharacterized protein</fullName>
    </submittedName>
</protein>
<comment type="caution">
    <text evidence="4">The sequence shown here is derived from an EMBL/GenBank/DDBJ whole genome shotgun (WGS) entry which is preliminary data.</text>
</comment>
<dbReference type="OrthoDB" id="3048106at2759"/>
<proteinExistence type="predicted"/>
<keyword evidence="2" id="KW-0812">Transmembrane</keyword>
<feature type="transmembrane region" description="Helical" evidence="2">
    <location>
        <begin position="67"/>
        <end position="87"/>
    </location>
</feature>
<evidence type="ECO:0000313" key="4">
    <source>
        <dbReference type="EMBL" id="KAF7376942.1"/>
    </source>
</evidence>
<feature type="signal peptide" evidence="3">
    <location>
        <begin position="1"/>
        <end position="16"/>
    </location>
</feature>
<keyword evidence="3" id="KW-0732">Signal</keyword>
<reference evidence="4" key="1">
    <citation type="submission" date="2020-05" db="EMBL/GenBank/DDBJ databases">
        <title>Mycena genomes resolve the evolution of fungal bioluminescence.</title>
        <authorList>
            <person name="Tsai I.J."/>
        </authorList>
    </citation>
    <scope>NUCLEOTIDE SEQUENCE</scope>
    <source>
        <strain evidence="4">160909Yilan</strain>
    </source>
</reference>
<dbReference type="AlphaFoldDB" id="A0A8H6ZGF7"/>
<evidence type="ECO:0000256" key="1">
    <source>
        <dbReference type="SAM" id="MobiDB-lite"/>
    </source>
</evidence>
<dbReference type="Proteomes" id="UP000623467">
    <property type="component" value="Unassembled WGS sequence"/>
</dbReference>
<gene>
    <name evidence="4" type="ORF">MSAN_00112000</name>
</gene>
<name>A0A8H6ZGF7_9AGAR</name>
<sequence>MFCVAALAVLYGTASFARIGAARVRTRRVAPVDFTDALDTRQTFNVDPNDDSLSNDSTIMGLNTVQFASTLTGLALIVIGTIIWLCYRERKKRMERTRVPDPEFYAPAFIRPITQVPPPPPPSVPTRPERSLSLLKREQTAAIPRYADTHTEPDVLVQTADGLQLLPGSSPPRKGGYRPFWRVSNGSSK</sequence>
<organism evidence="4 5">
    <name type="scientific">Mycena sanguinolenta</name>
    <dbReference type="NCBI Taxonomy" id="230812"/>
    <lineage>
        <taxon>Eukaryota</taxon>
        <taxon>Fungi</taxon>
        <taxon>Dikarya</taxon>
        <taxon>Basidiomycota</taxon>
        <taxon>Agaricomycotina</taxon>
        <taxon>Agaricomycetes</taxon>
        <taxon>Agaricomycetidae</taxon>
        <taxon>Agaricales</taxon>
        <taxon>Marasmiineae</taxon>
        <taxon>Mycenaceae</taxon>
        <taxon>Mycena</taxon>
    </lineage>
</organism>
<evidence type="ECO:0000256" key="2">
    <source>
        <dbReference type="SAM" id="Phobius"/>
    </source>
</evidence>
<keyword evidence="2" id="KW-0472">Membrane</keyword>
<feature type="chain" id="PRO_5034568118" evidence="3">
    <location>
        <begin position="17"/>
        <end position="189"/>
    </location>
</feature>
<feature type="region of interest" description="Disordered" evidence="1">
    <location>
        <begin position="162"/>
        <end position="189"/>
    </location>
</feature>